<dbReference type="InterPro" id="IPR029058">
    <property type="entry name" value="AB_hydrolase_fold"/>
</dbReference>
<evidence type="ECO:0000313" key="5">
    <source>
        <dbReference type="EMBL" id="ROW07272.1"/>
    </source>
</evidence>
<dbReference type="EC" id="3.1.1.47" evidence="1"/>
<proteinExistence type="predicted"/>
<name>A0A423WV52_9PEZI</name>
<keyword evidence="3" id="KW-0442">Lipid degradation</keyword>
<dbReference type="AlphaFoldDB" id="A0A423WV52"/>
<evidence type="ECO:0000256" key="4">
    <source>
        <dbReference type="ARBA" id="ARBA00023098"/>
    </source>
</evidence>
<gene>
    <name evidence="5" type="ORF">VMCG_03845</name>
</gene>
<dbReference type="GO" id="GO:0016042">
    <property type="term" value="P:lipid catabolic process"/>
    <property type="evidence" value="ECO:0007669"/>
    <property type="project" value="UniProtKB-KW"/>
</dbReference>
<protein>
    <recommendedName>
        <fullName evidence="1">1-alkyl-2-acetylglycerophosphocholine esterase</fullName>
        <ecNumber evidence="1">3.1.1.47</ecNumber>
    </recommendedName>
</protein>
<dbReference type="OrthoDB" id="2363873at2759"/>
<keyword evidence="4" id="KW-0443">Lipid metabolism</keyword>
<keyword evidence="6" id="KW-1185">Reference proteome</keyword>
<evidence type="ECO:0000256" key="3">
    <source>
        <dbReference type="ARBA" id="ARBA00022963"/>
    </source>
</evidence>
<dbReference type="Gene3D" id="3.40.50.1820">
    <property type="entry name" value="alpha/beta hydrolase"/>
    <property type="match status" value="1"/>
</dbReference>
<accession>A0A423WV52</accession>
<sequence>MSSSIMVPPPVLPGANVVMSALMELSGSLDGPAVVNFTDSNVNMLPPLPGPIEVGVHTFSVFDELRDSSTFCAAGDRSNPHALCKQPREIRVSMFYPACPPEADEHSPPEPVNKRHFAPVFEPELVSKVSQLTLGNSTAMHNLMSQALEDAPVCKGEYTMVMFTPAVGGQRQAYTQAASELAFLGYIAITVDHLYISGFVELSDGTIQDVSHGDRTLVEQAGFEQLEDIKHLGNSLTLGAVANRLPIWENQAFITSYFCVFGHGLGGEIADVLAWENLTCGGHLEGLLTLPFPLDRGDLDTVVANSVQKRSVGSIIMTTIGLATMVIVVTRATTMAMTTTMATTTTILAMAIKALPIKALPIRVLPTRVLPRLIDPTGAIVAASLRAPILALLVGTTGVPSVLTQVLPTSIAPGSAAPGHHATMSVDGLEAAPMTTSITFPTSRATTIVDLLAAGPTTISITTPTTHILATTTATTATHILAGPMVTTVLMSAATVTADMVVLMSAATVTADMVVMTRTEQHLSTDTAKNLRLSRKSTLIE</sequence>
<keyword evidence="2" id="KW-0378">Hydrolase</keyword>
<reference evidence="5 6" key="1">
    <citation type="submission" date="2015-09" db="EMBL/GenBank/DDBJ databases">
        <title>Host preference determinants of Valsa canker pathogens revealed by comparative genomics.</title>
        <authorList>
            <person name="Yin Z."/>
            <person name="Huang L."/>
        </authorList>
    </citation>
    <scope>NUCLEOTIDE SEQUENCE [LARGE SCALE GENOMIC DNA]</scope>
    <source>
        <strain evidence="5 6">03-1</strain>
    </source>
</reference>
<dbReference type="GO" id="GO:0003847">
    <property type="term" value="F:1-alkyl-2-acetylglycerophosphocholine esterase activity"/>
    <property type="evidence" value="ECO:0007669"/>
    <property type="project" value="UniProtKB-EC"/>
</dbReference>
<dbReference type="Proteomes" id="UP000283895">
    <property type="component" value="Unassembled WGS sequence"/>
</dbReference>
<dbReference type="EMBL" id="LKEA01000008">
    <property type="protein sequence ID" value="ROW07272.1"/>
    <property type="molecule type" value="Genomic_DNA"/>
</dbReference>
<comment type="caution">
    <text evidence="5">The sequence shown here is derived from an EMBL/GenBank/DDBJ whole genome shotgun (WGS) entry which is preliminary data.</text>
</comment>
<organism evidence="5 6">
    <name type="scientific">Cytospora schulzeri</name>
    <dbReference type="NCBI Taxonomy" id="448051"/>
    <lineage>
        <taxon>Eukaryota</taxon>
        <taxon>Fungi</taxon>
        <taxon>Dikarya</taxon>
        <taxon>Ascomycota</taxon>
        <taxon>Pezizomycotina</taxon>
        <taxon>Sordariomycetes</taxon>
        <taxon>Sordariomycetidae</taxon>
        <taxon>Diaporthales</taxon>
        <taxon>Cytosporaceae</taxon>
        <taxon>Cytospora</taxon>
    </lineage>
</organism>
<evidence type="ECO:0000256" key="1">
    <source>
        <dbReference type="ARBA" id="ARBA00013201"/>
    </source>
</evidence>
<dbReference type="PANTHER" id="PTHR10272:SF14">
    <property type="entry name" value="PAF ACETYLHYDROLASE FAMILY PROTEIN"/>
    <property type="match status" value="1"/>
</dbReference>
<evidence type="ECO:0000313" key="6">
    <source>
        <dbReference type="Proteomes" id="UP000283895"/>
    </source>
</evidence>
<dbReference type="STRING" id="356882.A0A423WV52"/>
<evidence type="ECO:0000256" key="2">
    <source>
        <dbReference type="ARBA" id="ARBA00022801"/>
    </source>
</evidence>
<dbReference type="PANTHER" id="PTHR10272">
    <property type="entry name" value="PLATELET-ACTIVATING FACTOR ACETYLHYDROLASE"/>
    <property type="match status" value="1"/>
</dbReference>